<gene>
    <name evidence="1" type="ORF">PoB_006391500</name>
</gene>
<accession>A0AAV4D039</accession>
<evidence type="ECO:0000313" key="2">
    <source>
        <dbReference type="Proteomes" id="UP000735302"/>
    </source>
</evidence>
<dbReference type="AlphaFoldDB" id="A0AAV4D039"/>
<dbReference type="EMBL" id="BLXT01007237">
    <property type="protein sequence ID" value="GFO37410.1"/>
    <property type="molecule type" value="Genomic_DNA"/>
</dbReference>
<sequence length="96" mass="10790">MAKLPQHVLQGPMKSFNDSVCFRMKQGREYMLDASKDVEPFSTPEMNCGLLSDCTSSEKPNLVKQHQYCCNAFKWQCLSVASGHIDEGQYVLKAIA</sequence>
<name>A0AAV4D039_9GAST</name>
<proteinExistence type="predicted"/>
<keyword evidence="2" id="KW-1185">Reference proteome</keyword>
<organism evidence="1 2">
    <name type="scientific">Plakobranchus ocellatus</name>
    <dbReference type="NCBI Taxonomy" id="259542"/>
    <lineage>
        <taxon>Eukaryota</taxon>
        <taxon>Metazoa</taxon>
        <taxon>Spiralia</taxon>
        <taxon>Lophotrochozoa</taxon>
        <taxon>Mollusca</taxon>
        <taxon>Gastropoda</taxon>
        <taxon>Heterobranchia</taxon>
        <taxon>Euthyneura</taxon>
        <taxon>Panpulmonata</taxon>
        <taxon>Sacoglossa</taxon>
        <taxon>Placobranchoidea</taxon>
        <taxon>Plakobranchidae</taxon>
        <taxon>Plakobranchus</taxon>
    </lineage>
</organism>
<evidence type="ECO:0000313" key="1">
    <source>
        <dbReference type="EMBL" id="GFO37410.1"/>
    </source>
</evidence>
<reference evidence="1 2" key="1">
    <citation type="journal article" date="2021" name="Elife">
        <title>Chloroplast acquisition without the gene transfer in kleptoplastic sea slugs, Plakobranchus ocellatus.</title>
        <authorList>
            <person name="Maeda T."/>
            <person name="Takahashi S."/>
            <person name="Yoshida T."/>
            <person name="Shimamura S."/>
            <person name="Takaki Y."/>
            <person name="Nagai Y."/>
            <person name="Toyoda A."/>
            <person name="Suzuki Y."/>
            <person name="Arimoto A."/>
            <person name="Ishii H."/>
            <person name="Satoh N."/>
            <person name="Nishiyama T."/>
            <person name="Hasebe M."/>
            <person name="Maruyama T."/>
            <person name="Minagawa J."/>
            <person name="Obokata J."/>
            <person name="Shigenobu S."/>
        </authorList>
    </citation>
    <scope>NUCLEOTIDE SEQUENCE [LARGE SCALE GENOMIC DNA]</scope>
</reference>
<protein>
    <submittedName>
        <fullName evidence="1">Uncharacterized protein</fullName>
    </submittedName>
</protein>
<dbReference type="Proteomes" id="UP000735302">
    <property type="component" value="Unassembled WGS sequence"/>
</dbReference>
<comment type="caution">
    <text evidence="1">The sequence shown here is derived from an EMBL/GenBank/DDBJ whole genome shotgun (WGS) entry which is preliminary data.</text>
</comment>